<evidence type="ECO:0000313" key="3">
    <source>
        <dbReference type="EMBL" id="MCW3170817.1"/>
    </source>
</evidence>
<comment type="caution">
    <text evidence="3">The sequence shown here is derived from an EMBL/GenBank/DDBJ whole genome shotgun (WGS) entry which is preliminary data.</text>
</comment>
<dbReference type="PANTHER" id="PTHR44196:SF2">
    <property type="entry name" value="SHORT-CHAIN DEHYDROGENASE-RELATED"/>
    <property type="match status" value="1"/>
</dbReference>
<dbReference type="RefSeq" id="WP_264751945.1">
    <property type="nucleotide sequence ID" value="NZ_JAPDHW010000032.1"/>
</dbReference>
<name>A0ABT3I480_9FLAO</name>
<evidence type="ECO:0000256" key="2">
    <source>
        <dbReference type="ARBA" id="ARBA00023002"/>
    </source>
</evidence>
<proteinExistence type="inferred from homology"/>
<dbReference type="SUPFAM" id="SSF51735">
    <property type="entry name" value="NAD(P)-binding Rossmann-fold domains"/>
    <property type="match status" value="1"/>
</dbReference>
<accession>A0ABT3I480</accession>
<dbReference type="PANTHER" id="PTHR44196">
    <property type="entry name" value="DEHYDROGENASE/REDUCTASE SDR FAMILY MEMBER 7B"/>
    <property type="match status" value="1"/>
</dbReference>
<sequence>MFLKPQSVFKTGQFVSINLLNLSKTMEKNNNEYALVTGATSGIGLELAKLLANDGYNLVIVGRNQETLNNTAAELKSFGVKIATFNKNLFYPDDVYSLYAELKVNNISPSVLINDAGQGLYGKFVDTDLNRELDIISLNITAVIILTKLFLKDRVDKGYGKILNLASIASTSPGPWHSVYHGTKAFILSWSEAIREELKDSGITITALLPGPTATDFFNKALMNNSKIMEDWENFSTAEEVAKDGFTAMMKGDDKIISGLKNKLTVAMSNLSTESMAAHRMGEMQKPQSQKD</sequence>
<dbReference type="PIRSF" id="PIRSF000126">
    <property type="entry name" value="11-beta-HSD1"/>
    <property type="match status" value="1"/>
</dbReference>
<dbReference type="Proteomes" id="UP001163731">
    <property type="component" value="Unassembled WGS sequence"/>
</dbReference>
<reference evidence="3" key="1">
    <citation type="submission" date="2022-10" db="EMBL/GenBank/DDBJ databases">
        <title>Chryseobacterium babae sp. nov. isolated from the gut of the beetle Oryctes rhinoceros, and Chryseobacterium kimseyorum sp. nov., isolated from a stick insect rearing cage.</title>
        <authorList>
            <person name="Shelomi M."/>
            <person name="Han C.-J."/>
            <person name="Chen W.-M."/>
            <person name="Chen H.-K."/>
            <person name="Liaw S.-J."/>
            <person name="Muhle E."/>
            <person name="Clermont D."/>
        </authorList>
    </citation>
    <scope>NUCLEOTIDE SEQUENCE</scope>
    <source>
        <strain evidence="3">09-1422</strain>
    </source>
</reference>
<organism evidence="3 4">
    <name type="scientific">Chryseobacterium kimseyorum</name>
    <dbReference type="NCBI Taxonomy" id="2984028"/>
    <lineage>
        <taxon>Bacteria</taxon>
        <taxon>Pseudomonadati</taxon>
        <taxon>Bacteroidota</taxon>
        <taxon>Flavobacteriia</taxon>
        <taxon>Flavobacteriales</taxon>
        <taxon>Weeksellaceae</taxon>
        <taxon>Chryseobacterium group</taxon>
        <taxon>Chryseobacterium</taxon>
    </lineage>
</organism>
<evidence type="ECO:0000313" key="4">
    <source>
        <dbReference type="Proteomes" id="UP001163731"/>
    </source>
</evidence>
<protein>
    <submittedName>
        <fullName evidence="3">SDR family oxidoreductase</fullName>
    </submittedName>
</protein>
<comment type="similarity">
    <text evidence="1">Belongs to the short-chain dehydrogenases/reductases (SDR) family.</text>
</comment>
<dbReference type="InterPro" id="IPR002347">
    <property type="entry name" value="SDR_fam"/>
</dbReference>
<gene>
    <name evidence="3" type="ORF">OMO38_19985</name>
</gene>
<dbReference type="Pfam" id="PF00106">
    <property type="entry name" value="adh_short"/>
    <property type="match status" value="1"/>
</dbReference>
<dbReference type="InterPro" id="IPR036291">
    <property type="entry name" value="NAD(P)-bd_dom_sf"/>
</dbReference>
<dbReference type="CDD" id="cd05233">
    <property type="entry name" value="SDR_c"/>
    <property type="match status" value="1"/>
</dbReference>
<evidence type="ECO:0000256" key="1">
    <source>
        <dbReference type="ARBA" id="ARBA00006484"/>
    </source>
</evidence>
<dbReference type="PRINTS" id="PR00081">
    <property type="entry name" value="GDHRDH"/>
</dbReference>
<keyword evidence="4" id="KW-1185">Reference proteome</keyword>
<keyword evidence="2" id="KW-0560">Oxidoreductase</keyword>
<dbReference type="EMBL" id="JAPDHW010000032">
    <property type="protein sequence ID" value="MCW3170817.1"/>
    <property type="molecule type" value="Genomic_DNA"/>
</dbReference>
<dbReference type="Gene3D" id="3.40.50.720">
    <property type="entry name" value="NAD(P)-binding Rossmann-like Domain"/>
    <property type="match status" value="1"/>
</dbReference>